<sequence>MTKSYPDAFIEYLVHFHGDRDYFECHEVLEEYWKTHTPMARDSIWVGWIQLAVALYHHRRNNMNGGLRTLDKAIMKFRLHEDEIVSFGIEATTFLERLQSLRASMASHTPYISIQLPIHDRELEKHCLSLCEERGFLWGDISDLKNPMIVERHSQRDRTEVIHERLSELAKRHIHKNH</sequence>
<dbReference type="Pfam" id="PF03745">
    <property type="entry name" value="DUF309"/>
    <property type="match status" value="1"/>
</dbReference>
<dbReference type="AlphaFoldDB" id="A0A0C2VJS3"/>
<dbReference type="PANTHER" id="PTHR34796:SF1">
    <property type="entry name" value="EXPRESSED PROTEIN"/>
    <property type="match status" value="1"/>
</dbReference>
<name>A0A0C2VJS3_9BACL</name>
<dbReference type="STRING" id="889306.KP78_32120"/>
<proteinExistence type="predicted"/>
<evidence type="ECO:0008006" key="3">
    <source>
        <dbReference type="Google" id="ProtNLM"/>
    </source>
</evidence>
<accession>A0A0C2VJS3</accession>
<keyword evidence="2" id="KW-1185">Reference proteome</keyword>
<evidence type="ECO:0000313" key="1">
    <source>
        <dbReference type="EMBL" id="KIL44248.1"/>
    </source>
</evidence>
<dbReference type="InterPro" id="IPR023203">
    <property type="entry name" value="TTHA0068_sf"/>
</dbReference>
<dbReference type="SUPFAM" id="SSF140663">
    <property type="entry name" value="TTHA0068-like"/>
    <property type="match status" value="1"/>
</dbReference>
<dbReference type="InterPro" id="IPR005500">
    <property type="entry name" value="DUF309"/>
</dbReference>
<dbReference type="OrthoDB" id="165483at2"/>
<reference evidence="1 2" key="1">
    <citation type="submission" date="2015-01" db="EMBL/GenBank/DDBJ databases">
        <title>Genome sequencing of Jeotgalibacillus soli.</title>
        <authorList>
            <person name="Goh K.M."/>
            <person name="Chan K.-G."/>
            <person name="Yaakop A.S."/>
            <person name="Ee R."/>
            <person name="Gan H.M."/>
            <person name="Chan C.S."/>
        </authorList>
    </citation>
    <scope>NUCLEOTIDE SEQUENCE [LARGE SCALE GENOMIC DNA]</scope>
    <source>
        <strain evidence="1 2">P9</strain>
    </source>
</reference>
<dbReference type="RefSeq" id="WP_041090150.1">
    <property type="nucleotide sequence ID" value="NZ_JXRP01000019.1"/>
</dbReference>
<comment type="caution">
    <text evidence="1">The sequence shown here is derived from an EMBL/GenBank/DDBJ whole genome shotgun (WGS) entry which is preliminary data.</text>
</comment>
<protein>
    <recommendedName>
        <fullName evidence="3">DUF309 domain-containing protein</fullName>
    </recommendedName>
</protein>
<dbReference type="PATRIC" id="fig|889306.3.peg.3226"/>
<dbReference type="EMBL" id="JXRP01000019">
    <property type="protein sequence ID" value="KIL44248.1"/>
    <property type="molecule type" value="Genomic_DNA"/>
</dbReference>
<organism evidence="1 2">
    <name type="scientific">Jeotgalibacillus soli</name>
    <dbReference type="NCBI Taxonomy" id="889306"/>
    <lineage>
        <taxon>Bacteria</taxon>
        <taxon>Bacillati</taxon>
        <taxon>Bacillota</taxon>
        <taxon>Bacilli</taxon>
        <taxon>Bacillales</taxon>
        <taxon>Caryophanaceae</taxon>
        <taxon>Jeotgalibacillus</taxon>
    </lineage>
</organism>
<dbReference type="Proteomes" id="UP000031938">
    <property type="component" value="Unassembled WGS sequence"/>
</dbReference>
<dbReference type="Gene3D" id="1.10.3450.10">
    <property type="entry name" value="TTHA0068-like"/>
    <property type="match status" value="1"/>
</dbReference>
<evidence type="ECO:0000313" key="2">
    <source>
        <dbReference type="Proteomes" id="UP000031938"/>
    </source>
</evidence>
<gene>
    <name evidence="1" type="ORF">KP78_32120</name>
</gene>
<dbReference type="PANTHER" id="PTHR34796">
    <property type="entry name" value="EXPRESSED PROTEIN"/>
    <property type="match status" value="1"/>
</dbReference>